<dbReference type="InterPro" id="IPR036378">
    <property type="entry name" value="FAS1_dom_sf"/>
</dbReference>
<protein>
    <recommendedName>
        <fullName evidence="3">FAS1 domain-containing protein</fullName>
    </recommendedName>
</protein>
<comment type="similarity">
    <text evidence="1">Belongs to the fasciclin-like AGP family.</text>
</comment>
<feature type="transmembrane region" description="Helical" evidence="2">
    <location>
        <begin position="12"/>
        <end position="31"/>
    </location>
</feature>
<keyword evidence="2" id="KW-0472">Membrane</keyword>
<evidence type="ECO:0000259" key="3">
    <source>
        <dbReference type="PROSITE" id="PS50213"/>
    </source>
</evidence>
<dbReference type="PANTHER" id="PTHR37232:SF2">
    <property type="entry name" value="FAS1 DOMAIN-CONTAINING PROTEIN"/>
    <property type="match status" value="1"/>
</dbReference>
<proteinExistence type="inferred from homology"/>
<evidence type="ECO:0000256" key="2">
    <source>
        <dbReference type="SAM" id="Phobius"/>
    </source>
</evidence>
<accession>A0A7C8ZU41</accession>
<dbReference type="SUPFAM" id="SSF82153">
    <property type="entry name" value="FAS1 domain"/>
    <property type="match status" value="1"/>
</dbReference>
<dbReference type="PANTHER" id="PTHR37232">
    <property type="entry name" value="FASCICLIN DOMAIN PROTEIN"/>
    <property type="match status" value="1"/>
</dbReference>
<evidence type="ECO:0000256" key="1">
    <source>
        <dbReference type="ARBA" id="ARBA00007843"/>
    </source>
</evidence>
<keyword evidence="2" id="KW-0812">Transmembrane</keyword>
<sequence>MRKGRLFNRPIAIILILVSICCMIVMIMSMLNLPEIPTGHSEIEYQQSSEVGKFGEMMVEMLPTDLAFTVFVPSEKAFERDLGLRANHSLSPEEWDNTYATVSRVLGFSAVPRKIHSDSIPPGEAKSFDSISGFELYVSKDLEGELVVNGVRSKRVDGKKEEVVVHVMDGVIMDAQFEQSVRPDADEQD</sequence>
<reference evidence="4" key="1">
    <citation type="journal article" date="2013" name="J. Plant Res.">
        <title>Effect of fungi and light on seed germination of three Opuntia species from semiarid lands of central Mexico.</title>
        <authorList>
            <person name="Delgado-Sanchez P."/>
            <person name="Jimenez-Bremont J.F."/>
            <person name="Guerrero-Gonzalez Mde L."/>
            <person name="Flores J."/>
        </authorList>
    </citation>
    <scope>NUCLEOTIDE SEQUENCE</scope>
    <source>
        <tissue evidence="4">Cladode</tissue>
    </source>
</reference>
<dbReference type="Pfam" id="PF02469">
    <property type="entry name" value="Fasciclin"/>
    <property type="match status" value="1"/>
</dbReference>
<keyword evidence="2" id="KW-1133">Transmembrane helix</keyword>
<evidence type="ECO:0000313" key="4">
    <source>
        <dbReference type="EMBL" id="MBA4651778.1"/>
    </source>
</evidence>
<organism evidence="4">
    <name type="scientific">Opuntia streptacantha</name>
    <name type="common">Prickly pear cactus</name>
    <name type="synonym">Opuntia cardona</name>
    <dbReference type="NCBI Taxonomy" id="393608"/>
    <lineage>
        <taxon>Eukaryota</taxon>
        <taxon>Viridiplantae</taxon>
        <taxon>Streptophyta</taxon>
        <taxon>Embryophyta</taxon>
        <taxon>Tracheophyta</taxon>
        <taxon>Spermatophyta</taxon>
        <taxon>Magnoliopsida</taxon>
        <taxon>eudicotyledons</taxon>
        <taxon>Gunneridae</taxon>
        <taxon>Pentapetalae</taxon>
        <taxon>Caryophyllales</taxon>
        <taxon>Cactineae</taxon>
        <taxon>Cactaceae</taxon>
        <taxon>Opuntioideae</taxon>
        <taxon>Opuntia</taxon>
    </lineage>
</organism>
<dbReference type="EMBL" id="GISG01171582">
    <property type="protein sequence ID" value="MBA4651778.1"/>
    <property type="molecule type" value="Transcribed_RNA"/>
</dbReference>
<feature type="domain" description="FAS1" evidence="3">
    <location>
        <begin position="38"/>
        <end position="172"/>
    </location>
</feature>
<dbReference type="InterPro" id="IPR000782">
    <property type="entry name" value="FAS1_domain"/>
</dbReference>
<dbReference type="AlphaFoldDB" id="A0A7C8ZU41"/>
<name>A0A7C8ZU41_OPUST</name>
<reference evidence="4" key="2">
    <citation type="submission" date="2020-07" db="EMBL/GenBank/DDBJ databases">
        <authorList>
            <person name="Vera ALvarez R."/>
            <person name="Arias-Moreno D.M."/>
            <person name="Jimenez-Jacinto V."/>
            <person name="Jimenez-Bremont J.F."/>
            <person name="Swaminathan K."/>
            <person name="Moose S.P."/>
            <person name="Guerrero-Gonzalez M.L."/>
            <person name="Marino-Ramirez L."/>
            <person name="Landsman D."/>
            <person name="Rodriguez-Kessler M."/>
            <person name="Delgado-Sanchez P."/>
        </authorList>
    </citation>
    <scope>NUCLEOTIDE SEQUENCE</scope>
    <source>
        <tissue evidence="4">Cladode</tissue>
    </source>
</reference>
<dbReference type="PROSITE" id="PS50213">
    <property type="entry name" value="FAS1"/>
    <property type="match status" value="1"/>
</dbReference>
<dbReference type="Gene3D" id="2.30.180.10">
    <property type="entry name" value="FAS1 domain"/>
    <property type="match status" value="1"/>
</dbReference>